<name>A0A5B6VL76_9ROSI</name>
<accession>A0A5B6VL76</accession>
<dbReference type="EMBL" id="SMMG02000006">
    <property type="protein sequence ID" value="KAA3469788.1"/>
    <property type="molecule type" value="Genomic_DNA"/>
</dbReference>
<evidence type="ECO:0000313" key="2">
    <source>
        <dbReference type="Proteomes" id="UP000325315"/>
    </source>
</evidence>
<evidence type="ECO:0000313" key="1">
    <source>
        <dbReference type="EMBL" id="KAA3469788.1"/>
    </source>
</evidence>
<sequence length="60" mass="6640">MAKSVTFLSSIKPKVLDDSERIELGIAQKSLFALRVMNAQLSLKRDSSILAKLRAKPLVI</sequence>
<dbReference type="AlphaFoldDB" id="A0A5B6VL76"/>
<organism evidence="1 2">
    <name type="scientific">Gossypium australe</name>
    <dbReference type="NCBI Taxonomy" id="47621"/>
    <lineage>
        <taxon>Eukaryota</taxon>
        <taxon>Viridiplantae</taxon>
        <taxon>Streptophyta</taxon>
        <taxon>Embryophyta</taxon>
        <taxon>Tracheophyta</taxon>
        <taxon>Spermatophyta</taxon>
        <taxon>Magnoliopsida</taxon>
        <taxon>eudicotyledons</taxon>
        <taxon>Gunneridae</taxon>
        <taxon>Pentapetalae</taxon>
        <taxon>rosids</taxon>
        <taxon>malvids</taxon>
        <taxon>Malvales</taxon>
        <taxon>Malvaceae</taxon>
        <taxon>Malvoideae</taxon>
        <taxon>Gossypium</taxon>
    </lineage>
</organism>
<gene>
    <name evidence="1" type="ORF">EPI10_015543</name>
</gene>
<reference evidence="2" key="1">
    <citation type="journal article" date="2019" name="Plant Biotechnol. J.">
        <title>Genome sequencing of the Australian wild diploid species Gossypium australe highlights disease resistance and delayed gland morphogenesis.</title>
        <authorList>
            <person name="Cai Y."/>
            <person name="Cai X."/>
            <person name="Wang Q."/>
            <person name="Wang P."/>
            <person name="Zhang Y."/>
            <person name="Cai C."/>
            <person name="Xu Y."/>
            <person name="Wang K."/>
            <person name="Zhou Z."/>
            <person name="Wang C."/>
            <person name="Geng S."/>
            <person name="Li B."/>
            <person name="Dong Q."/>
            <person name="Hou Y."/>
            <person name="Wang H."/>
            <person name="Ai P."/>
            <person name="Liu Z."/>
            <person name="Yi F."/>
            <person name="Sun M."/>
            <person name="An G."/>
            <person name="Cheng J."/>
            <person name="Zhang Y."/>
            <person name="Shi Q."/>
            <person name="Xie Y."/>
            <person name="Shi X."/>
            <person name="Chang Y."/>
            <person name="Huang F."/>
            <person name="Chen Y."/>
            <person name="Hong S."/>
            <person name="Mi L."/>
            <person name="Sun Q."/>
            <person name="Zhang L."/>
            <person name="Zhou B."/>
            <person name="Peng R."/>
            <person name="Zhang X."/>
            <person name="Liu F."/>
        </authorList>
    </citation>
    <scope>NUCLEOTIDE SEQUENCE [LARGE SCALE GENOMIC DNA]</scope>
    <source>
        <strain evidence="2">cv. PA1801</strain>
    </source>
</reference>
<dbReference type="Proteomes" id="UP000325315">
    <property type="component" value="Unassembled WGS sequence"/>
</dbReference>
<comment type="caution">
    <text evidence="1">The sequence shown here is derived from an EMBL/GenBank/DDBJ whole genome shotgun (WGS) entry which is preliminary data.</text>
</comment>
<keyword evidence="2" id="KW-1185">Reference proteome</keyword>
<proteinExistence type="predicted"/>
<protein>
    <submittedName>
        <fullName evidence="1">Uncharacterized protein</fullName>
    </submittedName>
</protein>